<dbReference type="Proteomes" id="UP000054217">
    <property type="component" value="Unassembled WGS sequence"/>
</dbReference>
<dbReference type="HOGENOM" id="CLU_1251113_0_0_1"/>
<dbReference type="EMBL" id="KN832122">
    <property type="protein sequence ID" value="KIN93965.1"/>
    <property type="molecule type" value="Genomic_DNA"/>
</dbReference>
<keyword evidence="2" id="KW-1185">Reference proteome</keyword>
<evidence type="ECO:0000313" key="1">
    <source>
        <dbReference type="EMBL" id="KIN93965.1"/>
    </source>
</evidence>
<dbReference type="OrthoDB" id="3239511at2759"/>
<evidence type="ECO:0000313" key="2">
    <source>
        <dbReference type="Proteomes" id="UP000054217"/>
    </source>
</evidence>
<dbReference type="InParanoid" id="A0A0C3NDW2"/>
<reference evidence="2" key="2">
    <citation type="submission" date="2015-01" db="EMBL/GenBank/DDBJ databases">
        <title>Evolutionary Origins and Diversification of the Mycorrhizal Mutualists.</title>
        <authorList>
            <consortium name="DOE Joint Genome Institute"/>
            <consortium name="Mycorrhizal Genomics Consortium"/>
            <person name="Kohler A."/>
            <person name="Kuo A."/>
            <person name="Nagy L.G."/>
            <person name="Floudas D."/>
            <person name="Copeland A."/>
            <person name="Barry K.W."/>
            <person name="Cichocki N."/>
            <person name="Veneault-Fourrey C."/>
            <person name="LaButti K."/>
            <person name="Lindquist E.A."/>
            <person name="Lipzen A."/>
            <person name="Lundell T."/>
            <person name="Morin E."/>
            <person name="Murat C."/>
            <person name="Riley R."/>
            <person name="Ohm R."/>
            <person name="Sun H."/>
            <person name="Tunlid A."/>
            <person name="Henrissat B."/>
            <person name="Grigoriev I.V."/>
            <person name="Hibbett D.S."/>
            <person name="Martin F."/>
        </authorList>
    </citation>
    <scope>NUCLEOTIDE SEQUENCE [LARGE SCALE GENOMIC DNA]</scope>
    <source>
        <strain evidence="2">Marx 270</strain>
    </source>
</reference>
<dbReference type="AlphaFoldDB" id="A0A0C3NDW2"/>
<feature type="non-terminal residue" evidence="1">
    <location>
        <position position="1"/>
    </location>
</feature>
<gene>
    <name evidence="1" type="ORF">M404DRAFT_169619</name>
</gene>
<sequence length="221" mass="25555">LCWDRLHANCVGNFGNHLWGELLRILKKMGKVEQNLNAIPCWHGLNHFKEVLSVSYTDGQKFEDLSKALQVSCQAPILLTFPEQIIIFICHDIFPHEMEKDGYLLLHCLCTYIEFDMYTMLRLHTTHTLAAGQEVLATFNSLIQKYAEKMQHTGKNWNFPKNHIHMHVFNNIKAKGVTHNFNTKPNENMHGPLKEAYQKQTNFKDIAQQVSPKLFASILHA</sequence>
<organism evidence="1 2">
    <name type="scientific">Pisolithus tinctorius Marx 270</name>
    <dbReference type="NCBI Taxonomy" id="870435"/>
    <lineage>
        <taxon>Eukaryota</taxon>
        <taxon>Fungi</taxon>
        <taxon>Dikarya</taxon>
        <taxon>Basidiomycota</taxon>
        <taxon>Agaricomycotina</taxon>
        <taxon>Agaricomycetes</taxon>
        <taxon>Agaricomycetidae</taxon>
        <taxon>Boletales</taxon>
        <taxon>Sclerodermatineae</taxon>
        <taxon>Pisolithaceae</taxon>
        <taxon>Pisolithus</taxon>
    </lineage>
</organism>
<protein>
    <submittedName>
        <fullName evidence="1">Uncharacterized protein</fullName>
    </submittedName>
</protein>
<accession>A0A0C3NDW2</accession>
<reference evidence="1 2" key="1">
    <citation type="submission" date="2014-04" db="EMBL/GenBank/DDBJ databases">
        <authorList>
            <consortium name="DOE Joint Genome Institute"/>
            <person name="Kuo A."/>
            <person name="Kohler A."/>
            <person name="Costa M.D."/>
            <person name="Nagy L.G."/>
            <person name="Floudas D."/>
            <person name="Copeland A."/>
            <person name="Barry K.W."/>
            <person name="Cichocki N."/>
            <person name="Veneault-Fourrey C."/>
            <person name="LaButti K."/>
            <person name="Lindquist E.A."/>
            <person name="Lipzen A."/>
            <person name="Lundell T."/>
            <person name="Morin E."/>
            <person name="Murat C."/>
            <person name="Sun H."/>
            <person name="Tunlid A."/>
            <person name="Henrissat B."/>
            <person name="Grigoriev I.V."/>
            <person name="Hibbett D.S."/>
            <person name="Martin F."/>
            <person name="Nordberg H.P."/>
            <person name="Cantor M.N."/>
            <person name="Hua S.X."/>
        </authorList>
    </citation>
    <scope>NUCLEOTIDE SEQUENCE [LARGE SCALE GENOMIC DNA]</scope>
    <source>
        <strain evidence="1 2">Marx 270</strain>
    </source>
</reference>
<name>A0A0C3NDW2_PISTI</name>
<proteinExistence type="predicted"/>